<gene>
    <name evidence="6 9" type="primary">rnpA</name>
    <name evidence="9" type="ORF">H8699_07600</name>
</gene>
<dbReference type="NCBIfam" id="TIGR00188">
    <property type="entry name" value="rnpA"/>
    <property type="match status" value="1"/>
</dbReference>
<dbReference type="HAMAP" id="MF_00227">
    <property type="entry name" value="RNase_P"/>
    <property type="match status" value="1"/>
</dbReference>
<proteinExistence type="inferred from homology"/>
<evidence type="ECO:0000256" key="7">
    <source>
        <dbReference type="NCBIfam" id="TIGR00188"/>
    </source>
</evidence>
<comment type="function">
    <text evidence="6">RNaseP catalyzes the removal of the 5'-leader sequence from pre-tRNA to produce the mature 5'-terminus. It can also cleave other RNA substrates such as 4.5S RNA. The protein component plays an auxiliary but essential role in vivo by binding to the 5'-leader sequence and broadening the substrate specificity of the ribozyme.</text>
</comment>
<accession>A0A926D123</accession>
<keyword evidence="4 6" id="KW-0378">Hydrolase</keyword>
<evidence type="ECO:0000256" key="6">
    <source>
        <dbReference type="HAMAP-Rule" id="MF_00227"/>
    </source>
</evidence>
<comment type="subunit">
    <text evidence="6">Consists of a catalytic RNA component (M1 or rnpB) and a protein subunit.</text>
</comment>
<dbReference type="InterPro" id="IPR000100">
    <property type="entry name" value="RNase_P"/>
</dbReference>
<dbReference type="GO" id="GO:0000049">
    <property type="term" value="F:tRNA binding"/>
    <property type="evidence" value="ECO:0007669"/>
    <property type="project" value="UniProtKB-UniRule"/>
</dbReference>
<evidence type="ECO:0000256" key="8">
    <source>
        <dbReference type="SAM" id="MobiDB-lite"/>
    </source>
</evidence>
<evidence type="ECO:0000256" key="1">
    <source>
        <dbReference type="ARBA" id="ARBA00022694"/>
    </source>
</evidence>
<dbReference type="Pfam" id="PF00825">
    <property type="entry name" value="Ribonuclease_P"/>
    <property type="match status" value="1"/>
</dbReference>
<comment type="catalytic activity">
    <reaction evidence="6">
        <text>Endonucleolytic cleavage of RNA, removing 5'-extranucleotides from tRNA precursor.</text>
        <dbReference type="EC" id="3.1.26.5"/>
    </reaction>
</comment>
<dbReference type="RefSeq" id="WP_138294756.1">
    <property type="nucleotide sequence ID" value="NZ_JACRSO010000003.1"/>
</dbReference>
<dbReference type="EC" id="3.1.26.5" evidence="6 7"/>
<keyword evidence="2 6" id="KW-0540">Nuclease</keyword>
<dbReference type="AlphaFoldDB" id="A0A926D123"/>
<dbReference type="SUPFAM" id="SSF54211">
    <property type="entry name" value="Ribosomal protein S5 domain 2-like"/>
    <property type="match status" value="1"/>
</dbReference>
<dbReference type="InterPro" id="IPR014721">
    <property type="entry name" value="Ribsml_uS5_D2-typ_fold_subgr"/>
</dbReference>
<evidence type="ECO:0000256" key="2">
    <source>
        <dbReference type="ARBA" id="ARBA00022722"/>
    </source>
</evidence>
<feature type="region of interest" description="Disordered" evidence="8">
    <location>
        <begin position="114"/>
        <end position="138"/>
    </location>
</feature>
<dbReference type="GO" id="GO:0030677">
    <property type="term" value="C:ribonuclease P complex"/>
    <property type="evidence" value="ECO:0007669"/>
    <property type="project" value="TreeGrafter"/>
</dbReference>
<comment type="similarity">
    <text evidence="6">Belongs to the RnpA family.</text>
</comment>
<keyword evidence="5 6" id="KW-0694">RNA-binding</keyword>
<name>A0A926D123_9FIRM</name>
<dbReference type="InterPro" id="IPR020568">
    <property type="entry name" value="Ribosomal_Su5_D2-typ_SF"/>
</dbReference>
<sequence>MQKKYRLKKNRDFQRVYRRGKSYPAKHMVLIVQRARGEQFLCGFSVSRKVGNSVTRNRVKRLMRENLRLCIPELKKGYCLVFIARNTAAGATYSELGRSMRYLLHKAALFLTDGPDTGNGARRHKRGPERPQKAPDRG</sequence>
<dbReference type="EMBL" id="JACRSO010000003">
    <property type="protein sequence ID" value="MBC8529288.1"/>
    <property type="molecule type" value="Genomic_DNA"/>
</dbReference>
<dbReference type="Proteomes" id="UP000654279">
    <property type="component" value="Unassembled WGS sequence"/>
</dbReference>
<feature type="compositionally biased region" description="Basic and acidic residues" evidence="8">
    <location>
        <begin position="128"/>
        <end position="138"/>
    </location>
</feature>
<evidence type="ECO:0000256" key="4">
    <source>
        <dbReference type="ARBA" id="ARBA00022801"/>
    </source>
</evidence>
<dbReference type="GO" id="GO:0004526">
    <property type="term" value="F:ribonuclease P activity"/>
    <property type="evidence" value="ECO:0007669"/>
    <property type="project" value="UniProtKB-UniRule"/>
</dbReference>
<dbReference type="PANTHER" id="PTHR33992:SF1">
    <property type="entry name" value="RIBONUCLEASE P PROTEIN COMPONENT"/>
    <property type="match status" value="1"/>
</dbReference>
<keyword evidence="10" id="KW-1185">Reference proteome</keyword>
<keyword evidence="3 6" id="KW-0255">Endonuclease</keyword>
<reference evidence="9" key="1">
    <citation type="submission" date="2020-08" db="EMBL/GenBank/DDBJ databases">
        <title>Genome public.</title>
        <authorList>
            <person name="Liu C."/>
            <person name="Sun Q."/>
        </authorList>
    </citation>
    <scope>NUCLEOTIDE SEQUENCE</scope>
    <source>
        <strain evidence="9">NSJ-44</strain>
    </source>
</reference>
<evidence type="ECO:0000313" key="10">
    <source>
        <dbReference type="Proteomes" id="UP000654279"/>
    </source>
</evidence>
<protein>
    <recommendedName>
        <fullName evidence="6 7">Ribonuclease P protein component</fullName>
        <shortName evidence="6">RNase P protein</shortName>
        <shortName evidence="6">RNaseP protein</shortName>
        <ecNumber evidence="6 7">3.1.26.5</ecNumber>
    </recommendedName>
    <alternativeName>
        <fullName evidence="6">Protein C5</fullName>
    </alternativeName>
</protein>
<dbReference type="Gene3D" id="3.30.230.10">
    <property type="match status" value="1"/>
</dbReference>
<organism evidence="9 10">
    <name type="scientific">Luoshenia tenuis</name>
    <dbReference type="NCBI Taxonomy" id="2763654"/>
    <lineage>
        <taxon>Bacteria</taxon>
        <taxon>Bacillati</taxon>
        <taxon>Bacillota</taxon>
        <taxon>Clostridia</taxon>
        <taxon>Christensenellales</taxon>
        <taxon>Christensenellaceae</taxon>
        <taxon>Luoshenia</taxon>
    </lineage>
</organism>
<dbReference type="PANTHER" id="PTHR33992">
    <property type="entry name" value="RIBONUCLEASE P PROTEIN COMPONENT"/>
    <property type="match status" value="1"/>
</dbReference>
<dbReference type="GO" id="GO:0042781">
    <property type="term" value="F:3'-tRNA processing endoribonuclease activity"/>
    <property type="evidence" value="ECO:0007669"/>
    <property type="project" value="TreeGrafter"/>
</dbReference>
<evidence type="ECO:0000313" key="9">
    <source>
        <dbReference type="EMBL" id="MBC8529288.1"/>
    </source>
</evidence>
<evidence type="ECO:0000256" key="5">
    <source>
        <dbReference type="ARBA" id="ARBA00022884"/>
    </source>
</evidence>
<dbReference type="GO" id="GO:0001682">
    <property type="term" value="P:tRNA 5'-leader removal"/>
    <property type="evidence" value="ECO:0007669"/>
    <property type="project" value="UniProtKB-UniRule"/>
</dbReference>
<evidence type="ECO:0000256" key="3">
    <source>
        <dbReference type="ARBA" id="ARBA00022759"/>
    </source>
</evidence>
<comment type="caution">
    <text evidence="9">The sequence shown here is derived from an EMBL/GenBank/DDBJ whole genome shotgun (WGS) entry which is preliminary data.</text>
</comment>
<keyword evidence="1 6" id="KW-0819">tRNA processing</keyword>